<dbReference type="PANTHER" id="PTHR31793">
    <property type="entry name" value="4-HYDROXYBENZOYL-COA THIOESTERASE FAMILY MEMBER"/>
    <property type="match status" value="1"/>
</dbReference>
<evidence type="ECO:0000256" key="2">
    <source>
        <dbReference type="ARBA" id="ARBA00022801"/>
    </source>
</evidence>
<organism evidence="3 4">
    <name type="scientific">Falsiroseomonas stagni DSM 19981</name>
    <dbReference type="NCBI Taxonomy" id="1123062"/>
    <lineage>
        <taxon>Bacteria</taxon>
        <taxon>Pseudomonadati</taxon>
        <taxon>Pseudomonadota</taxon>
        <taxon>Alphaproteobacteria</taxon>
        <taxon>Acetobacterales</taxon>
        <taxon>Roseomonadaceae</taxon>
        <taxon>Falsiroseomonas</taxon>
    </lineage>
</organism>
<dbReference type="InterPro" id="IPR029069">
    <property type="entry name" value="HotDog_dom_sf"/>
</dbReference>
<reference evidence="3 4" key="1">
    <citation type="submission" date="2016-10" db="EMBL/GenBank/DDBJ databases">
        <authorList>
            <person name="de Groot N.N."/>
        </authorList>
    </citation>
    <scope>NUCLEOTIDE SEQUENCE [LARGE SCALE GENOMIC DNA]</scope>
    <source>
        <strain evidence="3 4">DSM 19981</strain>
    </source>
</reference>
<evidence type="ECO:0000313" key="4">
    <source>
        <dbReference type="Proteomes" id="UP000199473"/>
    </source>
</evidence>
<accession>A0A1I3ZB32</accession>
<dbReference type="GO" id="GO:0047617">
    <property type="term" value="F:fatty acyl-CoA hydrolase activity"/>
    <property type="evidence" value="ECO:0007669"/>
    <property type="project" value="TreeGrafter"/>
</dbReference>
<dbReference type="FunFam" id="3.10.129.10:FF:000004">
    <property type="entry name" value="Tol-pal system-associated acyl-CoA thioesterase"/>
    <property type="match status" value="1"/>
</dbReference>
<protein>
    <submittedName>
        <fullName evidence="3">Acyl-CoA thioester hydrolase</fullName>
    </submittedName>
</protein>
<dbReference type="CDD" id="cd00586">
    <property type="entry name" value="4HBT"/>
    <property type="match status" value="1"/>
</dbReference>
<dbReference type="OrthoDB" id="9808429at2"/>
<dbReference type="PANTHER" id="PTHR31793:SF37">
    <property type="entry name" value="ACYL-COA THIOESTER HYDROLASE YBGC"/>
    <property type="match status" value="1"/>
</dbReference>
<dbReference type="InterPro" id="IPR006684">
    <property type="entry name" value="YbgC/YbaW"/>
</dbReference>
<evidence type="ECO:0000313" key="3">
    <source>
        <dbReference type="EMBL" id="SFK40789.1"/>
    </source>
</evidence>
<evidence type="ECO:0000256" key="1">
    <source>
        <dbReference type="ARBA" id="ARBA00005953"/>
    </source>
</evidence>
<dbReference type="PIRSF" id="PIRSF003230">
    <property type="entry name" value="YbgC"/>
    <property type="match status" value="1"/>
</dbReference>
<keyword evidence="2 3" id="KW-0378">Hydrolase</keyword>
<proteinExistence type="inferred from homology"/>
<dbReference type="AlphaFoldDB" id="A0A1I3ZB32"/>
<keyword evidence="4" id="KW-1185">Reference proteome</keyword>
<dbReference type="Pfam" id="PF13279">
    <property type="entry name" value="4HBT_2"/>
    <property type="match status" value="1"/>
</dbReference>
<dbReference type="EMBL" id="FOSQ01000002">
    <property type="protein sequence ID" value="SFK40789.1"/>
    <property type="molecule type" value="Genomic_DNA"/>
</dbReference>
<dbReference type="SUPFAM" id="SSF54637">
    <property type="entry name" value="Thioesterase/thiol ester dehydrase-isomerase"/>
    <property type="match status" value="1"/>
</dbReference>
<comment type="similarity">
    <text evidence="1">Belongs to the 4-hydroxybenzoyl-CoA thioesterase family.</text>
</comment>
<dbReference type="STRING" id="1123062.SAMN02745775_102323"/>
<dbReference type="NCBIfam" id="TIGR00051">
    <property type="entry name" value="YbgC/FadM family acyl-CoA thioesterase"/>
    <property type="match status" value="1"/>
</dbReference>
<dbReference type="Gene3D" id="3.10.129.10">
    <property type="entry name" value="Hotdog Thioesterase"/>
    <property type="match status" value="1"/>
</dbReference>
<dbReference type="InterPro" id="IPR050563">
    <property type="entry name" value="4-hydroxybenzoyl-CoA_TE"/>
</dbReference>
<dbReference type="Proteomes" id="UP000199473">
    <property type="component" value="Unassembled WGS sequence"/>
</dbReference>
<gene>
    <name evidence="3" type="ORF">SAMN02745775_102323</name>
</gene>
<dbReference type="RefSeq" id="WP_092958317.1">
    <property type="nucleotide sequence ID" value="NZ_FOSQ01000002.1"/>
</dbReference>
<name>A0A1I3ZB32_9PROT</name>
<sequence>MTAHRYPLRVYFEDTDAGGVAYHANYLKWAERARTESLRAMHLPHALMMERYDAMLVVRRIEVEYSAPARLDDALIVETRLRAMGAATLDLTQTVLREEEGKVALLATLAVGLVCVRAGGLRPVRIPPPWRDALAGTTGTD</sequence>